<keyword evidence="2" id="KW-1185">Reference proteome</keyword>
<dbReference type="Proteomes" id="UP001154114">
    <property type="component" value="Chromosome 25"/>
</dbReference>
<reference evidence="1" key="1">
    <citation type="submission" date="2021-12" db="EMBL/GenBank/DDBJ databases">
        <authorList>
            <person name="King R."/>
        </authorList>
    </citation>
    <scope>NUCLEOTIDE SEQUENCE</scope>
</reference>
<evidence type="ECO:0000313" key="1">
    <source>
        <dbReference type="EMBL" id="CAH0598276.1"/>
    </source>
</evidence>
<dbReference type="OrthoDB" id="7460248at2759"/>
<proteinExistence type="predicted"/>
<name>A0A9P0FTK5_CHRIL</name>
<evidence type="ECO:0000313" key="2">
    <source>
        <dbReference type="Proteomes" id="UP001154114"/>
    </source>
</evidence>
<dbReference type="EMBL" id="LR824028">
    <property type="protein sequence ID" value="CAH0598276.1"/>
    <property type="molecule type" value="Genomic_DNA"/>
</dbReference>
<organism evidence="1 2">
    <name type="scientific">Chrysodeixis includens</name>
    <name type="common">Soybean looper</name>
    <name type="synonym">Pseudoplusia includens</name>
    <dbReference type="NCBI Taxonomy" id="689277"/>
    <lineage>
        <taxon>Eukaryota</taxon>
        <taxon>Metazoa</taxon>
        <taxon>Ecdysozoa</taxon>
        <taxon>Arthropoda</taxon>
        <taxon>Hexapoda</taxon>
        <taxon>Insecta</taxon>
        <taxon>Pterygota</taxon>
        <taxon>Neoptera</taxon>
        <taxon>Endopterygota</taxon>
        <taxon>Lepidoptera</taxon>
        <taxon>Glossata</taxon>
        <taxon>Ditrysia</taxon>
        <taxon>Noctuoidea</taxon>
        <taxon>Noctuidae</taxon>
        <taxon>Plusiinae</taxon>
        <taxon>Chrysodeixis</taxon>
    </lineage>
</organism>
<sequence>MDRCRCDDYKAAIEKLKFFTVGTHRPDIIEKHQRGDYFTRWVRNGIDYEDLKFLKPKAYKRLKPHELPENMMSKRSYQIEKMWCPFMTPVRK</sequence>
<gene>
    <name evidence="1" type="ORF">CINC_LOCUS8114</name>
</gene>
<accession>A0A9P0FTK5</accession>
<protein>
    <submittedName>
        <fullName evidence="1">Uncharacterized protein</fullName>
    </submittedName>
</protein>
<dbReference type="AlphaFoldDB" id="A0A9P0FTK5"/>